<protein>
    <submittedName>
        <fullName evidence="1">MIP12921p</fullName>
    </submittedName>
</protein>
<evidence type="ECO:0000313" key="1">
    <source>
        <dbReference type="EMBL" id="ACT67259.1"/>
    </source>
</evidence>
<name>C6SUU4_DROME</name>
<dbReference type="EMBL" id="BT088936">
    <property type="protein sequence ID" value="ACT67259.1"/>
    <property type="molecule type" value="mRNA"/>
</dbReference>
<proteinExistence type="evidence at transcript level"/>
<dbReference type="AlphaFoldDB" id="C6SUU4"/>
<organism evidence="1">
    <name type="scientific">Drosophila melanogaster</name>
    <name type="common">Fruit fly</name>
    <dbReference type="NCBI Taxonomy" id="7227"/>
    <lineage>
        <taxon>Eukaryota</taxon>
        <taxon>Metazoa</taxon>
        <taxon>Ecdysozoa</taxon>
        <taxon>Arthropoda</taxon>
        <taxon>Hexapoda</taxon>
        <taxon>Insecta</taxon>
        <taxon>Pterygota</taxon>
        <taxon>Neoptera</taxon>
        <taxon>Endopterygota</taxon>
        <taxon>Diptera</taxon>
        <taxon>Brachycera</taxon>
        <taxon>Muscomorpha</taxon>
        <taxon>Ephydroidea</taxon>
        <taxon>Drosophilidae</taxon>
        <taxon>Drosophila</taxon>
        <taxon>Sophophora</taxon>
    </lineage>
</organism>
<sequence>CVTRCSPEAKSTAFPQPLSFFYAQDTLYLIAWRKIPAAVAPHFSLKPLRLRLQPGGQGCHG</sequence>
<accession>C6SUU4</accession>
<feature type="non-terminal residue" evidence="1">
    <location>
        <position position="1"/>
    </location>
</feature>
<reference evidence="1" key="1">
    <citation type="submission" date="2009-07" db="EMBL/GenBank/DDBJ databases">
        <authorList>
            <person name="Carlson J."/>
            <person name="Booth B."/>
            <person name="Frise E."/>
            <person name="Sandler J."/>
            <person name="Wan K."/>
            <person name="Yu C."/>
            <person name="Celniker S."/>
        </authorList>
    </citation>
    <scope>NUCLEOTIDE SEQUENCE</scope>
</reference>